<name>A0A3N0J2I7_9ACTN</name>
<comment type="caution">
    <text evidence="1">The sequence shown here is derived from an EMBL/GenBank/DDBJ whole genome shotgun (WGS) entry which is preliminary data.</text>
</comment>
<accession>A0A3N0J2I7</accession>
<gene>
    <name evidence="1" type="ORF">DMP09_00355</name>
</gene>
<dbReference type="Gene3D" id="3.40.50.1820">
    <property type="entry name" value="alpha/beta hydrolase"/>
    <property type="match status" value="1"/>
</dbReference>
<dbReference type="InterPro" id="IPR029058">
    <property type="entry name" value="AB_hydrolase_fold"/>
</dbReference>
<sequence>MSNSLPSVPFLVDVAATDSQPLCERLDALRAARCESADRTLLEGPVAHVDIDRLRDVPAGRFDTSIGSAHFACFYHANDERPHEFLYVVLDLMRTDDAIAHGPLPSFPKWSWHTHLAGDLLCIEDPLYFDSDIPVGWFYGTETEDYRAYVARLVEAVADATGVPYNRIIFSSLSAGGSASIFAAAHLPGSCAVALNPQLDLTRFIPRCIDDFARCTGIDLRAAKERGERARIDAATAIERAPHTRFLIVENCRSAMDFDEQLLPLCAQLGIEPRYGLTQQGNVALWTVDVPTKHPHVMLESKTLSHALDFLAKELLAGHDLTPYQGLYTLIGELWHDSARALTDLAANPRPLDPLAQLYETLG</sequence>
<dbReference type="AlphaFoldDB" id="A0A3N0J2I7"/>
<organism evidence="1 2">
    <name type="scientific">Eggerthella sinensis</name>
    <dbReference type="NCBI Taxonomy" id="242230"/>
    <lineage>
        <taxon>Bacteria</taxon>
        <taxon>Bacillati</taxon>
        <taxon>Actinomycetota</taxon>
        <taxon>Coriobacteriia</taxon>
        <taxon>Eggerthellales</taxon>
        <taxon>Eggerthellaceae</taxon>
        <taxon>Eggerthella</taxon>
    </lineage>
</organism>
<evidence type="ECO:0000313" key="2">
    <source>
        <dbReference type="Proteomes" id="UP000270112"/>
    </source>
</evidence>
<proteinExistence type="predicted"/>
<reference evidence="2" key="1">
    <citation type="submission" date="2018-05" db="EMBL/GenBank/DDBJ databases">
        <title>Genome Sequencing of selected type strains of the family Eggerthellaceae.</title>
        <authorList>
            <person name="Danylec N."/>
            <person name="Stoll D.A."/>
            <person name="Doetsch A."/>
            <person name="Huch M."/>
        </authorList>
    </citation>
    <scope>NUCLEOTIDE SEQUENCE [LARGE SCALE GENOMIC DNA]</scope>
    <source>
        <strain evidence="2">DSM 16107</strain>
    </source>
</reference>
<evidence type="ECO:0000313" key="1">
    <source>
        <dbReference type="EMBL" id="RNM43377.1"/>
    </source>
</evidence>
<protein>
    <submittedName>
        <fullName evidence="1">Uncharacterized protein</fullName>
    </submittedName>
</protein>
<dbReference type="Proteomes" id="UP000270112">
    <property type="component" value="Unassembled WGS sequence"/>
</dbReference>
<dbReference type="RefSeq" id="WP_123269574.1">
    <property type="nucleotide sequence ID" value="NZ_QICC01000001.1"/>
</dbReference>
<dbReference type="EMBL" id="QICC01000001">
    <property type="protein sequence ID" value="RNM43377.1"/>
    <property type="molecule type" value="Genomic_DNA"/>
</dbReference>
<dbReference type="SUPFAM" id="SSF53474">
    <property type="entry name" value="alpha/beta-Hydrolases"/>
    <property type="match status" value="1"/>
</dbReference>